<keyword evidence="2" id="KW-1185">Reference proteome</keyword>
<gene>
    <name evidence="1" type="ORF">AKO1_008079</name>
</gene>
<proteinExistence type="predicted"/>
<evidence type="ECO:0000313" key="2">
    <source>
        <dbReference type="Proteomes" id="UP001431209"/>
    </source>
</evidence>
<dbReference type="Proteomes" id="UP001431209">
    <property type="component" value="Unassembled WGS sequence"/>
</dbReference>
<name>A0AAW2YQN0_9EUKA</name>
<dbReference type="AlphaFoldDB" id="A0AAW2YQN0"/>
<sequence length="548" mass="63159">MKRLKQWDEQILFGHNRFDKRQRFNNQAVKCTSTSSVMAGCEREQPKTLSPPNKSCCMTIDKSTTTRMIRSNVEVVVVKIQNLSVVEWAKDVRVEILLQGSLLHLDQSESKRRSKVVPNIPPGHSKVVEIPFQMGYDCQFYSKQNYLVELYINDDLIDTKCGDVEVVPCFDCRDTDVCFILCDSPSIDLLPCMNKIFDSLGLYNTNYYDVKYNKEQDQTKSILNGKNNKIIVVYAERISTILSCLSSSDLISHFNPSGCGVLFLAQNIDVSNHQMADYLIRANDKYNDKYKVRDIGNDEFGDLFIFCKPTSEHVACKCREIEEDCSELDSEHNYSVRVNKSQVIQVGKSWISRSFTYGEASLYKIPIAIDQPLHGFKIKPGNLKQLFNSVQSCPMNCKIYPLFRSVVETMTPPERIRSFVLRHQEESVCKLIIDTLYIDIKSELQKKSSSDSKLKGILSECLQHVDHIKLVKDILSIMYRIEADLYWTSWYNSDVKRRRNKLAKIRSGFEKDLRKRAKTYDSKKVINLASKVKRTKTMDSPNTIKFLL</sequence>
<evidence type="ECO:0000313" key="1">
    <source>
        <dbReference type="EMBL" id="KAL0479251.1"/>
    </source>
</evidence>
<reference evidence="1 2" key="1">
    <citation type="submission" date="2024-03" db="EMBL/GenBank/DDBJ databases">
        <title>The Acrasis kona genome and developmental transcriptomes reveal deep origins of eukaryotic multicellular pathways.</title>
        <authorList>
            <person name="Sheikh S."/>
            <person name="Fu C.-J."/>
            <person name="Brown M.W."/>
            <person name="Baldauf S.L."/>
        </authorList>
    </citation>
    <scope>NUCLEOTIDE SEQUENCE [LARGE SCALE GENOMIC DNA]</scope>
    <source>
        <strain evidence="1 2">ATCC MYA-3509</strain>
    </source>
</reference>
<comment type="caution">
    <text evidence="1">The sequence shown here is derived from an EMBL/GenBank/DDBJ whole genome shotgun (WGS) entry which is preliminary data.</text>
</comment>
<organism evidence="1 2">
    <name type="scientific">Acrasis kona</name>
    <dbReference type="NCBI Taxonomy" id="1008807"/>
    <lineage>
        <taxon>Eukaryota</taxon>
        <taxon>Discoba</taxon>
        <taxon>Heterolobosea</taxon>
        <taxon>Tetramitia</taxon>
        <taxon>Eutetramitia</taxon>
        <taxon>Acrasidae</taxon>
        <taxon>Acrasis</taxon>
    </lineage>
</organism>
<dbReference type="EMBL" id="JAOPGA020000522">
    <property type="protein sequence ID" value="KAL0479251.1"/>
    <property type="molecule type" value="Genomic_DNA"/>
</dbReference>
<accession>A0AAW2YQN0</accession>
<protein>
    <submittedName>
        <fullName evidence="1">Uncharacterized protein</fullName>
    </submittedName>
</protein>